<sequence>MIFITSRNNISSYHADVKKIRDQTHQSYRFEITSVALQASNSRAFSVKFFVDFGSRSRITS</sequence>
<organism evidence="1 2">
    <name type="scientific">Tripterygium wilfordii</name>
    <name type="common">Thunder God vine</name>
    <dbReference type="NCBI Taxonomy" id="458696"/>
    <lineage>
        <taxon>Eukaryota</taxon>
        <taxon>Viridiplantae</taxon>
        <taxon>Streptophyta</taxon>
        <taxon>Embryophyta</taxon>
        <taxon>Tracheophyta</taxon>
        <taxon>Spermatophyta</taxon>
        <taxon>Magnoliopsida</taxon>
        <taxon>eudicotyledons</taxon>
        <taxon>Gunneridae</taxon>
        <taxon>Pentapetalae</taxon>
        <taxon>rosids</taxon>
        <taxon>fabids</taxon>
        <taxon>Celastrales</taxon>
        <taxon>Celastraceae</taxon>
        <taxon>Tripterygium</taxon>
    </lineage>
</organism>
<comment type="caution">
    <text evidence="1">The sequence shown here is derived from an EMBL/GenBank/DDBJ whole genome shotgun (WGS) entry which is preliminary data.</text>
</comment>
<name>A0A7J7DYK8_TRIWF</name>
<accession>A0A7J7DYK8</accession>
<dbReference type="Proteomes" id="UP000593562">
    <property type="component" value="Unassembled WGS sequence"/>
</dbReference>
<gene>
    <name evidence="1" type="ORF">HS088_TW02G00472</name>
</gene>
<evidence type="ECO:0000313" key="1">
    <source>
        <dbReference type="EMBL" id="KAF5751458.1"/>
    </source>
</evidence>
<reference evidence="1 2" key="1">
    <citation type="journal article" date="2020" name="Nat. Commun.">
        <title>Genome of Tripterygium wilfordii and identification of cytochrome P450 involved in triptolide biosynthesis.</title>
        <authorList>
            <person name="Tu L."/>
            <person name="Su P."/>
            <person name="Zhang Z."/>
            <person name="Gao L."/>
            <person name="Wang J."/>
            <person name="Hu T."/>
            <person name="Zhou J."/>
            <person name="Zhang Y."/>
            <person name="Zhao Y."/>
            <person name="Liu Y."/>
            <person name="Song Y."/>
            <person name="Tong Y."/>
            <person name="Lu Y."/>
            <person name="Yang J."/>
            <person name="Xu C."/>
            <person name="Jia M."/>
            <person name="Peters R.J."/>
            <person name="Huang L."/>
            <person name="Gao W."/>
        </authorList>
    </citation>
    <scope>NUCLEOTIDE SEQUENCE [LARGE SCALE GENOMIC DNA]</scope>
    <source>
        <strain evidence="2">cv. XIE 37</strain>
        <tissue evidence="1">Leaf</tissue>
    </source>
</reference>
<dbReference type="AlphaFoldDB" id="A0A7J7DYK8"/>
<dbReference type="EMBL" id="JAAARO010000002">
    <property type="protein sequence ID" value="KAF5751458.1"/>
    <property type="molecule type" value="Genomic_DNA"/>
</dbReference>
<evidence type="ECO:0000313" key="2">
    <source>
        <dbReference type="Proteomes" id="UP000593562"/>
    </source>
</evidence>
<proteinExistence type="predicted"/>
<protein>
    <submittedName>
        <fullName evidence="1">Uncharacterized protein</fullName>
    </submittedName>
</protein>
<dbReference type="InParanoid" id="A0A7J7DYK8"/>
<keyword evidence="2" id="KW-1185">Reference proteome</keyword>